<name>A0ABP0UQL6_9BRYO</name>
<proteinExistence type="predicted"/>
<protein>
    <submittedName>
        <fullName evidence="1">Uncharacterized protein</fullName>
    </submittedName>
</protein>
<evidence type="ECO:0000313" key="2">
    <source>
        <dbReference type="Proteomes" id="UP001497512"/>
    </source>
</evidence>
<evidence type="ECO:0000313" key="1">
    <source>
        <dbReference type="EMBL" id="CAK9228120.1"/>
    </source>
</evidence>
<dbReference type="Proteomes" id="UP001497512">
    <property type="component" value="Chromosome 6"/>
</dbReference>
<dbReference type="EMBL" id="OZ019898">
    <property type="protein sequence ID" value="CAK9228120.1"/>
    <property type="molecule type" value="Genomic_DNA"/>
</dbReference>
<gene>
    <name evidence="1" type="ORF">CSSPTR1EN2_LOCUS18804</name>
</gene>
<reference evidence="1" key="1">
    <citation type="submission" date="2024-02" db="EMBL/GenBank/DDBJ databases">
        <authorList>
            <consortium name="ELIXIR-Norway"/>
            <consortium name="Elixir Norway"/>
        </authorList>
    </citation>
    <scope>NUCLEOTIDE SEQUENCE</scope>
</reference>
<keyword evidence="2" id="KW-1185">Reference proteome</keyword>
<sequence length="182" mass="20931">MTEMNYLRLSCDVVHTLVRPGENQNVVQFNQRQCAFLKNKLLETVTRFEGAIFAVGGVAQNPKLQHLVRIENILSAERRDEDHYLRLSRDVVHTLLRPGENRNVVQFTQRQCALLKNKLLETVMRILLLADLDSLPPEKQAVFLNCFKAVLLELYREECRGNHTGLLQSRLAQGSNQASKRH</sequence>
<organism evidence="1 2">
    <name type="scientific">Sphagnum troendelagicum</name>
    <dbReference type="NCBI Taxonomy" id="128251"/>
    <lineage>
        <taxon>Eukaryota</taxon>
        <taxon>Viridiplantae</taxon>
        <taxon>Streptophyta</taxon>
        <taxon>Embryophyta</taxon>
        <taxon>Bryophyta</taxon>
        <taxon>Sphagnophytina</taxon>
        <taxon>Sphagnopsida</taxon>
        <taxon>Sphagnales</taxon>
        <taxon>Sphagnaceae</taxon>
        <taxon>Sphagnum</taxon>
    </lineage>
</organism>
<accession>A0ABP0UQL6</accession>